<reference evidence="3 4" key="1">
    <citation type="submission" date="2018-07" db="EMBL/GenBank/DDBJ databases">
        <title>Genomic Encyclopedia of Type Strains, Phase IV (KMG-IV): sequencing the most valuable type-strain genomes for metagenomic binning, comparative biology and taxonomic classification.</title>
        <authorList>
            <person name="Goeker M."/>
        </authorList>
    </citation>
    <scope>NUCLEOTIDE SEQUENCE [LARGE SCALE GENOMIC DNA]</scope>
    <source>
        <strain evidence="3 4">DSM 26407</strain>
    </source>
</reference>
<dbReference type="SMART" id="SM00463">
    <property type="entry name" value="SMR"/>
    <property type="match status" value="1"/>
</dbReference>
<evidence type="ECO:0000259" key="2">
    <source>
        <dbReference type="PROSITE" id="PS50828"/>
    </source>
</evidence>
<name>A0A369CID1_9GAMM</name>
<accession>A0A369CID1</accession>
<dbReference type="PANTHER" id="PTHR35562">
    <property type="entry name" value="DNA ENDONUCLEASE SMRA-RELATED"/>
    <property type="match status" value="1"/>
</dbReference>
<evidence type="ECO:0000256" key="1">
    <source>
        <dbReference type="SAM" id="MobiDB-lite"/>
    </source>
</evidence>
<dbReference type="Gene3D" id="3.30.1370.110">
    <property type="match status" value="1"/>
</dbReference>
<dbReference type="SUPFAM" id="SSF160443">
    <property type="entry name" value="SMR domain-like"/>
    <property type="match status" value="1"/>
</dbReference>
<keyword evidence="3" id="KW-0540">Nuclease</keyword>
<feature type="region of interest" description="Disordered" evidence="1">
    <location>
        <begin position="27"/>
        <end position="47"/>
    </location>
</feature>
<dbReference type="OrthoDB" id="9808881at2"/>
<dbReference type="Proteomes" id="UP000252707">
    <property type="component" value="Unassembled WGS sequence"/>
</dbReference>
<dbReference type="Pfam" id="PF01713">
    <property type="entry name" value="Smr"/>
    <property type="match status" value="1"/>
</dbReference>
<proteinExistence type="predicted"/>
<dbReference type="GO" id="GO:0004519">
    <property type="term" value="F:endonuclease activity"/>
    <property type="evidence" value="ECO:0007669"/>
    <property type="project" value="UniProtKB-KW"/>
</dbReference>
<protein>
    <submittedName>
        <fullName evidence="3">DNA-nicking Smr family endonuclease</fullName>
    </submittedName>
</protein>
<gene>
    <name evidence="3" type="ORF">DFQ59_102557</name>
</gene>
<dbReference type="PANTHER" id="PTHR35562:SF2">
    <property type="entry name" value="DNA ENDONUCLEASE SMRA-RELATED"/>
    <property type="match status" value="1"/>
</dbReference>
<dbReference type="AlphaFoldDB" id="A0A369CID1"/>
<dbReference type="EMBL" id="QPJY01000002">
    <property type="protein sequence ID" value="RCX32197.1"/>
    <property type="molecule type" value="Genomic_DNA"/>
</dbReference>
<evidence type="ECO:0000313" key="3">
    <source>
        <dbReference type="EMBL" id="RCX32197.1"/>
    </source>
</evidence>
<dbReference type="PROSITE" id="PS50828">
    <property type="entry name" value="SMR"/>
    <property type="match status" value="1"/>
</dbReference>
<sequence>MSRKKRSVRPEDVHLFQEVVGDVCPLPQDKVPLRPPAPPPAALQRQRDEAQVLVDMLSDNHDPAELETGEELLHWRPGLQHSVLRRLRRGQIPVEAELDLHGMTAAVARAALAEFLRECRIHAVRCVRVIHGKGRGSRNRQPVLKAKLNHWLRQRDEVLAFCTARPVDGGTGAVYVLLKRG</sequence>
<comment type="caution">
    <text evidence="3">The sequence shown here is derived from an EMBL/GenBank/DDBJ whole genome shotgun (WGS) entry which is preliminary data.</text>
</comment>
<dbReference type="RefSeq" id="WP_114279011.1">
    <property type="nucleotide sequence ID" value="NZ_QPJY01000002.1"/>
</dbReference>
<organism evidence="3 4">
    <name type="scientific">Thioalbus denitrificans</name>
    <dbReference type="NCBI Taxonomy" id="547122"/>
    <lineage>
        <taxon>Bacteria</taxon>
        <taxon>Pseudomonadati</taxon>
        <taxon>Pseudomonadota</taxon>
        <taxon>Gammaproteobacteria</taxon>
        <taxon>Chromatiales</taxon>
        <taxon>Ectothiorhodospiraceae</taxon>
        <taxon>Thioalbus</taxon>
    </lineage>
</organism>
<keyword evidence="3" id="KW-0378">Hydrolase</keyword>
<dbReference type="InterPro" id="IPR002625">
    <property type="entry name" value="Smr_dom"/>
</dbReference>
<feature type="domain" description="Smr" evidence="2">
    <location>
        <begin position="98"/>
        <end position="179"/>
    </location>
</feature>
<keyword evidence="4" id="KW-1185">Reference proteome</keyword>
<evidence type="ECO:0000313" key="4">
    <source>
        <dbReference type="Proteomes" id="UP000252707"/>
    </source>
</evidence>
<dbReference type="InterPro" id="IPR036063">
    <property type="entry name" value="Smr_dom_sf"/>
</dbReference>
<keyword evidence="3" id="KW-0255">Endonuclease</keyword>